<dbReference type="AlphaFoldDB" id="A0AAU2HAX2"/>
<protein>
    <recommendedName>
        <fullName evidence="2">Methyltransferase type 12</fullName>
    </recommendedName>
</protein>
<name>A0AAU2HAX2_9ACTN</name>
<evidence type="ECO:0000313" key="1">
    <source>
        <dbReference type="EMBL" id="WTU44037.1"/>
    </source>
</evidence>
<sequence length="273" mass="29412">MSRGTSHASPGKTRFDEIYDAPDPRTYFRRLAPLEYEIPHHAQAVFRHDRAARAAACGPGGPVTVLDLCCSYGINAALLNHHLTLAELYAHYTGPEAAELSTAELIAYDRSFYASRRRADASPVVGLDAAQHAVGYALAVGLLDEAYAENLELAPPSEPLRRAIARTGLITVTGGIGYIGHRTFEALLGCARLPVWVSAFALRTVSYAPVGSALAAHGLVTVSDASRAYRQRLFTGPDERDHAIGQVVLAGHDPAGLESAGRYHARLYQSRPR</sequence>
<gene>
    <name evidence="1" type="ORF">OHV25_32880</name>
</gene>
<dbReference type="InterPro" id="IPR029063">
    <property type="entry name" value="SAM-dependent_MTases_sf"/>
</dbReference>
<accession>A0AAU2HAX2</accession>
<dbReference type="SUPFAM" id="SSF53335">
    <property type="entry name" value="S-adenosyl-L-methionine-dependent methyltransferases"/>
    <property type="match status" value="1"/>
</dbReference>
<reference evidence="1" key="1">
    <citation type="submission" date="2022-10" db="EMBL/GenBank/DDBJ databases">
        <title>The complete genomes of actinobacterial strains from the NBC collection.</title>
        <authorList>
            <person name="Joergensen T.S."/>
            <person name="Alvarez Arevalo M."/>
            <person name="Sterndorff E.B."/>
            <person name="Faurdal D."/>
            <person name="Vuksanovic O."/>
            <person name="Mourched A.-S."/>
            <person name="Charusanti P."/>
            <person name="Shaw S."/>
            <person name="Blin K."/>
            <person name="Weber T."/>
        </authorList>
    </citation>
    <scope>NUCLEOTIDE SEQUENCE</scope>
    <source>
        <strain evidence="1">NBC_00060</strain>
    </source>
</reference>
<dbReference type="EMBL" id="CP108253">
    <property type="protein sequence ID" value="WTU44037.1"/>
    <property type="molecule type" value="Genomic_DNA"/>
</dbReference>
<organism evidence="1">
    <name type="scientific">Streptomyces sp. NBC_00060</name>
    <dbReference type="NCBI Taxonomy" id="2975636"/>
    <lineage>
        <taxon>Bacteria</taxon>
        <taxon>Bacillati</taxon>
        <taxon>Actinomycetota</taxon>
        <taxon>Actinomycetes</taxon>
        <taxon>Kitasatosporales</taxon>
        <taxon>Streptomycetaceae</taxon>
        <taxon>Streptomyces</taxon>
    </lineage>
</organism>
<evidence type="ECO:0008006" key="2">
    <source>
        <dbReference type="Google" id="ProtNLM"/>
    </source>
</evidence>
<proteinExistence type="predicted"/>